<proteinExistence type="predicted"/>
<dbReference type="RefSeq" id="WP_089680666.1">
    <property type="nucleotide sequence ID" value="NZ_FNFO01000002.1"/>
</dbReference>
<gene>
    <name evidence="1" type="ORF">SAMN05421823_102761</name>
</gene>
<dbReference type="STRING" id="1075417.SAMN05421823_102761"/>
<keyword evidence="2" id="KW-1185">Reference proteome</keyword>
<name>A0A1G9C0B6_9BACT</name>
<accession>A0A1G9C0B6</accession>
<organism evidence="1 2">
    <name type="scientific">Catalinimonas alkaloidigena</name>
    <dbReference type="NCBI Taxonomy" id="1075417"/>
    <lineage>
        <taxon>Bacteria</taxon>
        <taxon>Pseudomonadati</taxon>
        <taxon>Bacteroidota</taxon>
        <taxon>Cytophagia</taxon>
        <taxon>Cytophagales</taxon>
        <taxon>Catalimonadaceae</taxon>
        <taxon>Catalinimonas</taxon>
    </lineage>
</organism>
<dbReference type="PROSITE" id="PS51257">
    <property type="entry name" value="PROKAR_LIPOPROTEIN"/>
    <property type="match status" value="1"/>
</dbReference>
<evidence type="ECO:0008006" key="3">
    <source>
        <dbReference type="Google" id="ProtNLM"/>
    </source>
</evidence>
<dbReference type="EMBL" id="FNFO01000002">
    <property type="protein sequence ID" value="SDK45063.1"/>
    <property type="molecule type" value="Genomic_DNA"/>
</dbReference>
<evidence type="ECO:0000313" key="2">
    <source>
        <dbReference type="Proteomes" id="UP000198510"/>
    </source>
</evidence>
<sequence length="176" mass="19842">MKNTDLLIVALILALAGCYPKPDFPDTPEIAFKDLYIKYSGPNADDTLSFVVSFKDGNGDLGISDTETGPPYNRYNPDSTINPYYYNIYVDLFVKRGGEYEAVPFAFPLHGRFPRINESGENTPLEGIIRYKYKTSFFPLDPGDTIQAEITIRDRELHLSNTVRGPENGYVIPEDE</sequence>
<reference evidence="1 2" key="1">
    <citation type="submission" date="2016-10" db="EMBL/GenBank/DDBJ databases">
        <authorList>
            <person name="de Groot N.N."/>
        </authorList>
    </citation>
    <scope>NUCLEOTIDE SEQUENCE [LARGE SCALE GENOMIC DNA]</scope>
    <source>
        <strain evidence="1 2">DSM 25186</strain>
    </source>
</reference>
<dbReference type="AlphaFoldDB" id="A0A1G9C0B6"/>
<protein>
    <recommendedName>
        <fullName evidence="3">Lipoprotein</fullName>
    </recommendedName>
</protein>
<dbReference type="OrthoDB" id="980982at2"/>
<evidence type="ECO:0000313" key="1">
    <source>
        <dbReference type="EMBL" id="SDK45063.1"/>
    </source>
</evidence>
<dbReference type="Proteomes" id="UP000198510">
    <property type="component" value="Unassembled WGS sequence"/>
</dbReference>